<evidence type="ECO:0000313" key="2">
    <source>
        <dbReference type="EMBL" id="HIU27711.1"/>
    </source>
</evidence>
<sequence length="501" mass="57750">MFYFSKSRYCRFCQCPKSVWLQKNKPEEEVLSDDVFARMTTGNEVGDLAMGIFGDYVEVTAYKEDGRLDLEAMTGRTAEEMAKGTPVICEASFMYEGLYCAVDILRKTDGGWAIYEVKSSTHDDKKVYFKDIAYQRYVLERCGVNVTGTYLMVIDNSYILDGELDISRLFKITDVSSQISDDFSKVPENLKKAKEILSMADEPDIDLSVNCLDPYKCSFWDYCTRNLPRPSVFDIYNLWKSKKFQLYHMGVTTFEDLERVAPFTNKIQKRQVEYGLLDRGTYVEKANIRKFLAELHYPLYFLDFESVQPAIPVYQHSKPYAQIPFQYSLHYIEREGGSLEHREFLAESGTDPRRAIAESLCENIPENGCILAYNKAFECTRIKELAGLFPDLSGHLMTIEKHIIDLVTPFREGAYYNRAMGGSFSIKSVLPAIFPDDPGLDYHNLEGVHNGTEAMNIFPQMEFMDEDERETARRNLLKYCELDTYALVKIWQELVRVSAED</sequence>
<gene>
    <name evidence="2" type="ORF">IAD16_04980</name>
</gene>
<dbReference type="Proteomes" id="UP000824091">
    <property type="component" value="Unassembled WGS sequence"/>
</dbReference>
<evidence type="ECO:0000259" key="1">
    <source>
        <dbReference type="Pfam" id="PF11074"/>
    </source>
</evidence>
<reference evidence="2" key="2">
    <citation type="journal article" date="2021" name="PeerJ">
        <title>Extensive microbial diversity within the chicken gut microbiome revealed by metagenomics and culture.</title>
        <authorList>
            <person name="Gilroy R."/>
            <person name="Ravi A."/>
            <person name="Getino M."/>
            <person name="Pursley I."/>
            <person name="Horton D.L."/>
            <person name="Alikhan N.F."/>
            <person name="Baker D."/>
            <person name="Gharbi K."/>
            <person name="Hall N."/>
            <person name="Watson M."/>
            <person name="Adriaenssens E.M."/>
            <person name="Foster-Nyarko E."/>
            <person name="Jarju S."/>
            <person name="Secka A."/>
            <person name="Antonio M."/>
            <person name="Oren A."/>
            <person name="Chaudhuri R.R."/>
            <person name="La Ragione R."/>
            <person name="Hildebrand F."/>
            <person name="Pallen M.J."/>
        </authorList>
    </citation>
    <scope>NUCLEOTIDE SEQUENCE</scope>
    <source>
        <strain evidence="2">11300</strain>
    </source>
</reference>
<protein>
    <submittedName>
        <fullName evidence="2">DUF2779 domain-containing protein</fullName>
    </submittedName>
</protein>
<organism evidence="2 3">
    <name type="scientific">Candidatus Fimisoma avicola</name>
    <dbReference type="NCBI Taxonomy" id="2840826"/>
    <lineage>
        <taxon>Bacteria</taxon>
        <taxon>Bacillati</taxon>
        <taxon>Bacillota</taxon>
        <taxon>Clostridia</taxon>
        <taxon>Eubacteriales</taxon>
        <taxon>Candidatus Fimisoma</taxon>
    </lineage>
</organism>
<feature type="domain" description="DUF2779" evidence="1">
    <location>
        <begin position="300"/>
        <end position="425"/>
    </location>
</feature>
<comment type="caution">
    <text evidence="2">The sequence shown here is derived from an EMBL/GenBank/DDBJ whole genome shotgun (WGS) entry which is preliminary data.</text>
</comment>
<dbReference type="AlphaFoldDB" id="A0A9D1L8C7"/>
<evidence type="ECO:0000313" key="3">
    <source>
        <dbReference type="Proteomes" id="UP000824091"/>
    </source>
</evidence>
<accession>A0A9D1L8C7</accession>
<dbReference type="InterPro" id="IPR021301">
    <property type="entry name" value="DUF2779"/>
</dbReference>
<dbReference type="EMBL" id="DVMO01000074">
    <property type="protein sequence ID" value="HIU27711.1"/>
    <property type="molecule type" value="Genomic_DNA"/>
</dbReference>
<dbReference type="Pfam" id="PF11074">
    <property type="entry name" value="DUF2779"/>
    <property type="match status" value="1"/>
</dbReference>
<name>A0A9D1L8C7_9FIRM</name>
<reference evidence="2" key="1">
    <citation type="submission" date="2020-10" db="EMBL/GenBank/DDBJ databases">
        <authorList>
            <person name="Gilroy R."/>
        </authorList>
    </citation>
    <scope>NUCLEOTIDE SEQUENCE</scope>
    <source>
        <strain evidence="2">11300</strain>
    </source>
</reference>
<proteinExistence type="predicted"/>